<dbReference type="EMBL" id="CP038267">
    <property type="protein sequence ID" value="QBR91791.1"/>
    <property type="molecule type" value="Genomic_DNA"/>
</dbReference>
<dbReference type="GO" id="GO:0006006">
    <property type="term" value="P:glucose metabolic process"/>
    <property type="evidence" value="ECO:0007669"/>
    <property type="project" value="UniProtKB-KW"/>
</dbReference>
<dbReference type="KEGG" id="noy:EXE57_05525"/>
<evidence type="ECO:0000313" key="11">
    <source>
        <dbReference type="Proteomes" id="UP000294894"/>
    </source>
</evidence>
<keyword evidence="5 10" id="KW-0808">Transferase</keyword>
<name>A0A4P7GJH8_9ACTN</name>
<evidence type="ECO:0000256" key="5">
    <source>
        <dbReference type="ARBA" id="ARBA00022679"/>
    </source>
</evidence>
<evidence type="ECO:0000313" key="10">
    <source>
        <dbReference type="EMBL" id="QBR91791.1"/>
    </source>
</evidence>
<proteinExistence type="inferred from homology"/>
<dbReference type="Gene3D" id="3.40.50.2000">
    <property type="entry name" value="Glycogen Phosphorylase B"/>
    <property type="match status" value="2"/>
</dbReference>
<evidence type="ECO:0000256" key="4">
    <source>
        <dbReference type="ARBA" id="ARBA00022676"/>
    </source>
</evidence>
<dbReference type="InterPro" id="IPR049438">
    <property type="entry name" value="TreT_GT1"/>
</dbReference>
<dbReference type="InterPro" id="IPR052078">
    <property type="entry name" value="Trehalose_Metab_GTase"/>
</dbReference>
<gene>
    <name evidence="10" type="ORF">EXE57_05525</name>
</gene>
<feature type="domain" description="Glycosyl transferase family 1" evidence="8">
    <location>
        <begin position="432"/>
        <end position="515"/>
    </location>
</feature>
<evidence type="ECO:0000256" key="3">
    <source>
        <dbReference type="ARBA" id="ARBA00022526"/>
    </source>
</evidence>
<evidence type="ECO:0000256" key="2">
    <source>
        <dbReference type="ARBA" id="ARBA00011738"/>
    </source>
</evidence>
<comment type="subunit">
    <text evidence="2">Homodimer.</text>
</comment>
<dbReference type="SUPFAM" id="SSF53756">
    <property type="entry name" value="UDP-Glycosyltransferase/glycogen phosphorylase"/>
    <property type="match status" value="1"/>
</dbReference>
<feature type="region of interest" description="Disordered" evidence="7">
    <location>
        <begin position="1"/>
        <end position="60"/>
    </location>
</feature>
<protein>
    <submittedName>
        <fullName evidence="10">Glycosyltransferase</fullName>
    </submittedName>
</protein>
<keyword evidence="11" id="KW-1185">Reference proteome</keyword>
<dbReference type="Pfam" id="PF00534">
    <property type="entry name" value="Glycos_transf_1"/>
    <property type="match status" value="1"/>
</dbReference>
<evidence type="ECO:0000256" key="6">
    <source>
        <dbReference type="ARBA" id="ARBA00023277"/>
    </source>
</evidence>
<organism evidence="10 11">
    <name type="scientific">Nocardioides euryhalodurans</name>
    <dbReference type="NCBI Taxonomy" id="2518370"/>
    <lineage>
        <taxon>Bacteria</taxon>
        <taxon>Bacillati</taxon>
        <taxon>Actinomycetota</taxon>
        <taxon>Actinomycetes</taxon>
        <taxon>Propionibacteriales</taxon>
        <taxon>Nocardioidaceae</taxon>
        <taxon>Nocardioides</taxon>
    </lineage>
</organism>
<comment type="similarity">
    <text evidence="1">Belongs to the glycosyltransferase group 1 family. Glycosyltransferase 4 subfamily.</text>
</comment>
<dbReference type="PANTHER" id="PTHR47779:SF1">
    <property type="entry name" value="SYNTHASE (CCG-9), PUTATIVE (AFU_ORTHOLOGUE AFUA_3G12100)-RELATED"/>
    <property type="match status" value="1"/>
</dbReference>
<dbReference type="OrthoDB" id="9772485at2"/>
<feature type="domain" description="Trehalose synthase N-terminal" evidence="9">
    <location>
        <begin position="107"/>
        <end position="258"/>
    </location>
</feature>
<accession>A0A4P7GJH8</accession>
<dbReference type="Proteomes" id="UP000294894">
    <property type="component" value="Chromosome"/>
</dbReference>
<keyword evidence="4" id="KW-0328">Glycosyltransferase</keyword>
<feature type="region of interest" description="Disordered" evidence="7">
    <location>
        <begin position="313"/>
        <end position="336"/>
    </location>
</feature>
<dbReference type="InterPro" id="IPR001296">
    <property type="entry name" value="Glyco_trans_1"/>
</dbReference>
<evidence type="ECO:0000259" key="9">
    <source>
        <dbReference type="Pfam" id="PF21269"/>
    </source>
</evidence>
<reference evidence="10 11" key="1">
    <citation type="submission" date="2019-03" db="EMBL/GenBank/DDBJ databases">
        <title>Three New Species of Nocardioides, Nocardioides euryhalodurans sp. nov., Nocardioides seonyuensis sp. nov. and Nocardioides eburneoflavus sp. nov., Iolated from Soil.</title>
        <authorList>
            <person name="Roh S.G."/>
            <person name="Lee C."/>
            <person name="Kim M.-K."/>
            <person name="Kim S.B."/>
        </authorList>
    </citation>
    <scope>NUCLEOTIDE SEQUENCE [LARGE SCALE GENOMIC DNA]</scope>
    <source>
        <strain evidence="10 11">MMS17-SY117</strain>
    </source>
</reference>
<keyword evidence="6" id="KW-0119">Carbohydrate metabolism</keyword>
<dbReference type="Pfam" id="PF21269">
    <property type="entry name" value="TreT_GT1"/>
    <property type="match status" value="1"/>
</dbReference>
<keyword evidence="3" id="KW-0313">Glucose metabolism</keyword>
<dbReference type="GO" id="GO:0016757">
    <property type="term" value="F:glycosyltransferase activity"/>
    <property type="evidence" value="ECO:0007669"/>
    <property type="project" value="UniProtKB-KW"/>
</dbReference>
<evidence type="ECO:0000256" key="7">
    <source>
        <dbReference type="SAM" id="MobiDB-lite"/>
    </source>
</evidence>
<evidence type="ECO:0000256" key="1">
    <source>
        <dbReference type="ARBA" id="ARBA00009481"/>
    </source>
</evidence>
<sequence>MRTANTAPPLPGLVWCQRRTRSRPAPSDHGQVPEGRTSRPALPGRLTPVGRGGRSPDRGQCPAMEAVRVQPVDLERLAGLLPADRVVRLEAAVEQARAAFGDRVVWHVNATARGGGVAEMLQTLLAYAQGAGIESRWRVLAGDPEFFAVTKRLHNVLHGEPGDGGPLGPAERDHYEQVLRANLADLAGQVSPGDIVLLHDPQTAGLAAGLRALGARVVWRCHVGRDLADDVTRLGWDFLRPYVSHAEAVVFSRREYAPDWVDDDTLWVIPPSIDPLAVKNMALAPELVVGILARVGLVTDGGRESAVDFLRRDGSPGTVRSHRRSGGLLQDTGPPPPDVPLVVQVSRWDRLKDMAGVMEGFVRAVEDDDLLGAHLVLAGPEVSGVADDPEGAQVLSDCREEWRHLGAAVRGRVHLACIPMDDVDENAIIVNALQRYAAVVVQKSLVEGFGLTVTEALWKGRPVVASRLGGIQDQIVDGRDGLLVDDPYDIEEFAAALRRPLADAALAARLGAAAHARVLEEYVGDRHLEQYVDLFSALVRGTDPGGPRTGGPAVDGR</sequence>
<dbReference type="PANTHER" id="PTHR47779">
    <property type="entry name" value="SYNTHASE (CCG-9), PUTATIVE (AFU_ORTHOLOGUE AFUA_3G12100)-RELATED"/>
    <property type="match status" value="1"/>
</dbReference>
<evidence type="ECO:0000259" key="8">
    <source>
        <dbReference type="Pfam" id="PF00534"/>
    </source>
</evidence>
<dbReference type="AlphaFoldDB" id="A0A4P7GJH8"/>